<dbReference type="NCBIfam" id="TIGR00147">
    <property type="entry name" value="YegS/Rv2252/BmrU family lipid kinase"/>
    <property type="match status" value="1"/>
</dbReference>
<dbReference type="AlphaFoldDB" id="A0A2T1C5K0"/>
<dbReference type="SUPFAM" id="SSF111331">
    <property type="entry name" value="NAD kinase/diacylglycerol kinase-like"/>
    <property type="match status" value="1"/>
</dbReference>
<dbReference type="GO" id="GO:0019242">
    <property type="term" value="P:methylglyoxal biosynthetic process"/>
    <property type="evidence" value="ECO:0007669"/>
    <property type="project" value="InterPro"/>
</dbReference>
<reference evidence="3 4" key="1">
    <citation type="submission" date="2018-02" db="EMBL/GenBank/DDBJ databases">
        <authorList>
            <person name="Cohen D.B."/>
            <person name="Kent A.D."/>
        </authorList>
    </citation>
    <scope>NUCLEOTIDE SEQUENCE [LARGE SCALE GENOMIC DNA]</scope>
    <source>
        <strain evidence="3 4">CCAP 1448/3</strain>
    </source>
</reference>
<dbReference type="GO" id="GO:0008929">
    <property type="term" value="F:methylglyoxal synthase activity"/>
    <property type="evidence" value="ECO:0007669"/>
    <property type="project" value="InterPro"/>
</dbReference>
<dbReference type="Gene3D" id="3.40.50.10330">
    <property type="entry name" value="Probable inorganic polyphosphate/atp-NAD kinase, domain 1"/>
    <property type="match status" value="1"/>
</dbReference>
<name>A0A2T1C5K0_9CYAN</name>
<dbReference type="InterPro" id="IPR001206">
    <property type="entry name" value="Diacylglycerol_kinase_cat_dom"/>
</dbReference>
<dbReference type="Gene3D" id="2.60.200.40">
    <property type="match status" value="1"/>
</dbReference>
<keyword evidence="3" id="KW-0808">Transferase</keyword>
<evidence type="ECO:0000259" key="2">
    <source>
        <dbReference type="PROSITE" id="PS50146"/>
    </source>
</evidence>
<dbReference type="GO" id="GO:0005524">
    <property type="term" value="F:ATP binding"/>
    <property type="evidence" value="ECO:0007669"/>
    <property type="project" value="InterPro"/>
</dbReference>
<dbReference type="RefSeq" id="WP_106288201.1">
    <property type="nucleotide sequence ID" value="NZ_CAWNTC010000002.1"/>
</dbReference>
<dbReference type="NCBIfam" id="NF009604">
    <property type="entry name" value="PRK13057.1"/>
    <property type="match status" value="1"/>
</dbReference>
<keyword evidence="4" id="KW-1185">Reference proteome</keyword>
<evidence type="ECO:0000256" key="1">
    <source>
        <dbReference type="SAM" id="Phobius"/>
    </source>
</evidence>
<comment type="caution">
    <text evidence="3">The sequence shown here is derived from an EMBL/GenBank/DDBJ whole genome shotgun (WGS) entry which is preliminary data.</text>
</comment>
<dbReference type="Proteomes" id="UP000238762">
    <property type="component" value="Unassembled WGS sequence"/>
</dbReference>
<dbReference type="GO" id="GO:0005829">
    <property type="term" value="C:cytosol"/>
    <property type="evidence" value="ECO:0007669"/>
    <property type="project" value="TreeGrafter"/>
</dbReference>
<keyword evidence="1" id="KW-0812">Transmembrane</keyword>
<dbReference type="InterPro" id="IPR005218">
    <property type="entry name" value="Diacylglycerol/lipid_kinase"/>
</dbReference>
<dbReference type="GO" id="GO:0016301">
    <property type="term" value="F:kinase activity"/>
    <property type="evidence" value="ECO:0007669"/>
    <property type="project" value="UniProtKB-KW"/>
</dbReference>
<accession>A0A2T1C5K0</accession>
<keyword evidence="1" id="KW-1133">Transmembrane helix</keyword>
<dbReference type="Pfam" id="PF00781">
    <property type="entry name" value="DAGK_cat"/>
    <property type="match status" value="1"/>
</dbReference>
<proteinExistence type="predicted"/>
<keyword evidence="1" id="KW-0472">Membrane</keyword>
<dbReference type="EMBL" id="PVWJ01000032">
    <property type="protein sequence ID" value="PSB03428.1"/>
    <property type="molecule type" value="Genomic_DNA"/>
</dbReference>
<dbReference type="SMART" id="SM00046">
    <property type="entry name" value="DAGKc"/>
    <property type="match status" value="1"/>
</dbReference>
<dbReference type="PROSITE" id="PS50146">
    <property type="entry name" value="DAGK"/>
    <property type="match status" value="1"/>
</dbReference>
<dbReference type="GO" id="GO:0008654">
    <property type="term" value="P:phospholipid biosynthetic process"/>
    <property type="evidence" value="ECO:0007669"/>
    <property type="project" value="InterPro"/>
</dbReference>
<dbReference type="PANTHER" id="PTHR30492">
    <property type="entry name" value="METHYLGLYOXAL SYNTHASE"/>
    <property type="match status" value="1"/>
</dbReference>
<protein>
    <submittedName>
        <fullName evidence="3">Lipid kinase</fullName>
    </submittedName>
</protein>
<dbReference type="InterPro" id="IPR017438">
    <property type="entry name" value="ATP-NAD_kinase_N"/>
</dbReference>
<evidence type="ECO:0000313" key="3">
    <source>
        <dbReference type="EMBL" id="PSB03428.1"/>
    </source>
</evidence>
<dbReference type="InterPro" id="IPR016064">
    <property type="entry name" value="NAD/diacylglycerol_kinase_sf"/>
</dbReference>
<organism evidence="3 4">
    <name type="scientific">Merismopedia glauca CCAP 1448/3</name>
    <dbReference type="NCBI Taxonomy" id="1296344"/>
    <lineage>
        <taxon>Bacteria</taxon>
        <taxon>Bacillati</taxon>
        <taxon>Cyanobacteriota</taxon>
        <taxon>Cyanophyceae</taxon>
        <taxon>Synechococcales</taxon>
        <taxon>Merismopediaceae</taxon>
        <taxon>Merismopedia</taxon>
    </lineage>
</organism>
<dbReference type="OrthoDB" id="142078at2"/>
<gene>
    <name evidence="3" type="ORF">C7B64_08430</name>
</gene>
<sequence>MNQRALLLVNPHARQGKNAVTQATDHLQKLGLQVVVEDGTYAPKYSEIIRQYHQQIDLVIIGGGDGSINAAIEGLLDTELPLGILPLGTANNLARTLKIPNSIPQACQIIARGKSQLIDIGWVNGHYFLNIASLGLSAEVNRRVSQRLKKHWGVFAYIITALQVLATVRPFWVDIYADNQSIETKTLQITIANGRYYGSGLVIADDATIDDERLDLQSIEMQHWWQIFPLLPAAFLGKSPTGDSVRLIQGKDIEIHTRKPHPINTDGEKTTKTPARFRVLPHALQVFVANFD</sequence>
<feature type="transmembrane region" description="Helical" evidence="1">
    <location>
        <begin position="152"/>
        <end position="172"/>
    </location>
</feature>
<dbReference type="PANTHER" id="PTHR30492:SF0">
    <property type="entry name" value="METHYLGLYOXAL SYNTHASE"/>
    <property type="match status" value="1"/>
</dbReference>
<evidence type="ECO:0000313" key="4">
    <source>
        <dbReference type="Proteomes" id="UP000238762"/>
    </source>
</evidence>
<keyword evidence="3" id="KW-0418">Kinase</keyword>
<reference evidence="3 4" key="2">
    <citation type="submission" date="2018-03" db="EMBL/GenBank/DDBJ databases">
        <title>The ancient ancestry and fast evolution of plastids.</title>
        <authorList>
            <person name="Moore K.R."/>
            <person name="Magnabosco C."/>
            <person name="Momper L."/>
            <person name="Gold D.A."/>
            <person name="Bosak T."/>
            <person name="Fournier G.P."/>
        </authorList>
    </citation>
    <scope>NUCLEOTIDE SEQUENCE [LARGE SCALE GENOMIC DNA]</scope>
    <source>
        <strain evidence="3 4">CCAP 1448/3</strain>
    </source>
</reference>
<dbReference type="InterPro" id="IPR004363">
    <property type="entry name" value="Methylgl_synth"/>
</dbReference>
<feature type="domain" description="DAGKc" evidence="2">
    <location>
        <begin position="1"/>
        <end position="127"/>
    </location>
</feature>
<dbReference type="InterPro" id="IPR045540">
    <property type="entry name" value="YegS/DAGK_C"/>
</dbReference>
<dbReference type="Pfam" id="PF19279">
    <property type="entry name" value="YegS_C"/>
    <property type="match status" value="1"/>
</dbReference>